<evidence type="ECO:0000313" key="2">
    <source>
        <dbReference type="Proteomes" id="UP000186601"/>
    </source>
</evidence>
<sequence length="159" mass="17855">MSSPPESFTAGSLYLAGFAQAQAPHTGLLIATNTAGGFLVHIRIDRNTSPNWAYQGRKQRITGDVFMNSLVRLHDVSEGEITREQLEEVAMSTAVPDNDEFGECFPWVLRVIEGLHEKGLVRLENIEDLKKEFQEFAEGNRMYATSSRFPNVRTSRFCS</sequence>
<evidence type="ECO:0000313" key="1">
    <source>
        <dbReference type="EMBL" id="PSR71631.1"/>
    </source>
</evidence>
<comment type="caution">
    <text evidence="1">The sequence shown here is derived from an EMBL/GenBank/DDBJ whole genome shotgun (WGS) entry which is preliminary data.</text>
</comment>
<dbReference type="OrthoDB" id="3002933at2759"/>
<dbReference type="Proteomes" id="UP000186601">
    <property type="component" value="Unassembled WGS sequence"/>
</dbReference>
<reference evidence="1 2" key="1">
    <citation type="submission" date="2018-02" db="EMBL/GenBank/DDBJ databases">
        <title>Genome sequence of the basidiomycete white-rot fungus Phlebia centrifuga.</title>
        <authorList>
            <person name="Granchi Z."/>
            <person name="Peng M."/>
            <person name="de Vries R.P."/>
            <person name="Hilden K."/>
            <person name="Makela M.R."/>
            <person name="Grigoriev I."/>
            <person name="Riley R."/>
        </authorList>
    </citation>
    <scope>NUCLEOTIDE SEQUENCE [LARGE SCALE GENOMIC DNA]</scope>
    <source>
        <strain evidence="1 2">FBCC195</strain>
    </source>
</reference>
<dbReference type="AlphaFoldDB" id="A0A2R6NH52"/>
<proteinExistence type="predicted"/>
<keyword evidence="2" id="KW-1185">Reference proteome</keyword>
<name>A0A2R6NH52_9APHY</name>
<dbReference type="EMBL" id="MLYV02001259">
    <property type="protein sequence ID" value="PSR71631.1"/>
    <property type="molecule type" value="Genomic_DNA"/>
</dbReference>
<organism evidence="1 2">
    <name type="scientific">Hermanssonia centrifuga</name>
    <dbReference type="NCBI Taxonomy" id="98765"/>
    <lineage>
        <taxon>Eukaryota</taxon>
        <taxon>Fungi</taxon>
        <taxon>Dikarya</taxon>
        <taxon>Basidiomycota</taxon>
        <taxon>Agaricomycotina</taxon>
        <taxon>Agaricomycetes</taxon>
        <taxon>Polyporales</taxon>
        <taxon>Meruliaceae</taxon>
        <taxon>Hermanssonia</taxon>
    </lineage>
</organism>
<accession>A0A2R6NH52</accession>
<gene>
    <name evidence="1" type="ORF">PHLCEN_2v12484</name>
</gene>
<protein>
    <submittedName>
        <fullName evidence="1">Uncharacterized protein</fullName>
    </submittedName>
</protein>